<evidence type="ECO:0000313" key="2">
    <source>
        <dbReference type="EMBL" id="AVM00237.1"/>
    </source>
</evidence>
<evidence type="ECO:0000259" key="1">
    <source>
        <dbReference type="Pfam" id="PF13827"/>
    </source>
</evidence>
<dbReference type="RefSeq" id="WP_105941965.1">
    <property type="nucleotide sequence ID" value="NZ_CP027433.1"/>
</dbReference>
<name>A0A2S0KEX4_9ACTN</name>
<feature type="domain" description="DUF4189" evidence="1">
    <location>
        <begin position="38"/>
        <end position="112"/>
    </location>
</feature>
<evidence type="ECO:0000313" key="3">
    <source>
        <dbReference type="Proteomes" id="UP000239814"/>
    </source>
</evidence>
<accession>A0A2S0KEX4</accession>
<dbReference type="EMBL" id="CP027433">
    <property type="protein sequence ID" value="AVM00237.1"/>
    <property type="molecule type" value="Genomic_DNA"/>
</dbReference>
<organism evidence="2 3">
    <name type="scientific">Gordonia iterans</name>
    <dbReference type="NCBI Taxonomy" id="1004901"/>
    <lineage>
        <taxon>Bacteria</taxon>
        <taxon>Bacillati</taxon>
        <taxon>Actinomycetota</taxon>
        <taxon>Actinomycetes</taxon>
        <taxon>Mycobacteriales</taxon>
        <taxon>Gordoniaceae</taxon>
        <taxon>Gordonia</taxon>
    </lineage>
</organism>
<dbReference type="KEGG" id="git:C6V83_08085"/>
<dbReference type="InterPro" id="IPR025240">
    <property type="entry name" value="DUF4189"/>
</dbReference>
<dbReference type="OrthoDB" id="3483193at2"/>
<dbReference type="Proteomes" id="UP000239814">
    <property type="component" value="Chromosome"/>
</dbReference>
<dbReference type="Pfam" id="PF13827">
    <property type="entry name" value="DUF4189"/>
    <property type="match status" value="1"/>
</dbReference>
<reference evidence="2 3" key="1">
    <citation type="submission" date="2018-03" db="EMBL/GenBank/DDBJ databases">
        <title>Characteristics and genome of n-alkane degrading marine bacteria Gordonia iterans isolated from crude oil contaminated in Tae-an, South Korea.</title>
        <authorList>
            <person name="Lee S.-S."/>
            <person name="Kim H."/>
        </authorList>
    </citation>
    <scope>NUCLEOTIDE SEQUENCE [LARGE SCALE GENOMIC DNA]</scope>
    <source>
        <strain evidence="2 3">Co17</strain>
    </source>
</reference>
<dbReference type="AlphaFoldDB" id="A0A2S0KEX4"/>
<proteinExistence type="predicted"/>
<protein>
    <recommendedName>
        <fullName evidence="1">DUF4189 domain-containing protein</fullName>
    </recommendedName>
</protein>
<sequence>MSIRKRLVSAGLAVVGAGAVLGVSNVVEPAPAHAVNYYGALALSPSTGATGRAWDYQDTVSARNAARAACGYTDCRVVVAMVNGCGAIAKSSQYWGYGGASNLRTAQSYALYYAGGGYIYDWLCTSGHSS</sequence>
<gene>
    <name evidence="2" type="ORF">C6V83_08085</name>
</gene>
<keyword evidence="3" id="KW-1185">Reference proteome</keyword>